<keyword evidence="2" id="KW-1003">Cell membrane</keyword>
<keyword evidence="4 10" id="KW-0812">Transmembrane</keyword>
<feature type="transmembrane region" description="Helical" evidence="10">
    <location>
        <begin position="77"/>
        <end position="97"/>
    </location>
</feature>
<dbReference type="FunCoup" id="A0A6P7FBS4">
    <property type="interactions" value="35"/>
</dbReference>
<proteinExistence type="inferred from homology"/>
<evidence type="ECO:0000256" key="1">
    <source>
        <dbReference type="ARBA" id="ARBA00004651"/>
    </source>
</evidence>
<dbReference type="GO" id="GO:0007165">
    <property type="term" value="P:signal transduction"/>
    <property type="evidence" value="ECO:0007669"/>
    <property type="project" value="UniProtKB-KW"/>
</dbReference>
<name>A0A6P7FBS4_DIAVI</name>
<evidence type="ECO:0000256" key="5">
    <source>
        <dbReference type="ARBA" id="ARBA00022725"/>
    </source>
</evidence>
<dbReference type="InParanoid" id="A0A6P7FBS4"/>
<evidence type="ECO:0000256" key="8">
    <source>
        <dbReference type="ARBA" id="ARBA00023170"/>
    </source>
</evidence>
<feature type="transmembrane region" description="Helical" evidence="10">
    <location>
        <begin position="279"/>
        <end position="303"/>
    </location>
</feature>
<keyword evidence="3 10" id="KW-0716">Sensory transduction</keyword>
<feature type="transmembrane region" description="Helical" evidence="10">
    <location>
        <begin position="129"/>
        <end position="154"/>
    </location>
</feature>
<dbReference type="RefSeq" id="XP_028133061.1">
    <property type="nucleotide sequence ID" value="XM_028277260.1"/>
</dbReference>
<evidence type="ECO:0000256" key="9">
    <source>
        <dbReference type="ARBA" id="ARBA00023224"/>
    </source>
</evidence>
<accession>A0A6P7FBS4</accession>
<evidence type="ECO:0000313" key="11">
    <source>
        <dbReference type="RefSeq" id="XP_028133061.1"/>
    </source>
</evidence>
<dbReference type="AlphaFoldDB" id="A0A6P7FBS4"/>
<keyword evidence="9 10" id="KW-0807">Transducer</keyword>
<dbReference type="GO" id="GO:0004984">
    <property type="term" value="F:olfactory receptor activity"/>
    <property type="evidence" value="ECO:0007669"/>
    <property type="project" value="InterPro"/>
</dbReference>
<organism evidence="11">
    <name type="scientific">Diabrotica virgifera virgifera</name>
    <name type="common">western corn rootworm</name>
    <dbReference type="NCBI Taxonomy" id="50390"/>
    <lineage>
        <taxon>Eukaryota</taxon>
        <taxon>Metazoa</taxon>
        <taxon>Ecdysozoa</taxon>
        <taxon>Arthropoda</taxon>
        <taxon>Hexapoda</taxon>
        <taxon>Insecta</taxon>
        <taxon>Pterygota</taxon>
        <taxon>Neoptera</taxon>
        <taxon>Endopterygota</taxon>
        <taxon>Coleoptera</taxon>
        <taxon>Polyphaga</taxon>
        <taxon>Cucujiformia</taxon>
        <taxon>Chrysomeloidea</taxon>
        <taxon>Chrysomelidae</taxon>
        <taxon>Galerucinae</taxon>
        <taxon>Diabroticina</taxon>
        <taxon>Diabroticites</taxon>
        <taxon>Diabrotica</taxon>
    </lineage>
</organism>
<evidence type="ECO:0000256" key="7">
    <source>
        <dbReference type="ARBA" id="ARBA00023136"/>
    </source>
</evidence>
<keyword evidence="6 10" id="KW-1133">Transmembrane helix</keyword>
<dbReference type="GO" id="GO:0005549">
    <property type="term" value="F:odorant binding"/>
    <property type="evidence" value="ECO:0007669"/>
    <property type="project" value="InterPro"/>
</dbReference>
<evidence type="ECO:0000256" key="10">
    <source>
        <dbReference type="RuleBase" id="RU351113"/>
    </source>
</evidence>
<comment type="similarity">
    <text evidence="10">Belongs to the insect chemoreceptor superfamily. Heteromeric odorant receptor channel (TC 1.A.69) family.</text>
</comment>
<sequence length="376" mass="43039">MGLMNFSWLFPDTSDSGKKMLRFSEFIFSLNLMWPCMENRKILLSSCAATTSLNIFILYGITGYVVDNINEFDKMTYALFMIALPILPMLKVPAIAFKSKEFKKIISQIYTEYWPSDIMDMVDKDGFKAIYTVGFFVIGTLWGLGVVFTTAIWVRPLLFSEITLPLPSIYPSGWINDSTFWVFYALQALSVGFVILIGTVSADFLILSVCLYTTNQFYILQQCFLVYNTDDMAEVNKKLRVLDKEDMRKYYGYPEKEYLVRCVKHHAMLLRLMKDINKAFSPIELGHLFITIFGVCLGTFTLSNNEAESFLRILALIYTIGFSLQLSIDCVTGNELYYQVLYLIPDTVLPFQKKSVTPAQFSLHYLTASKSSAFTD</sequence>
<dbReference type="GO" id="GO:0005886">
    <property type="term" value="C:plasma membrane"/>
    <property type="evidence" value="ECO:0007669"/>
    <property type="project" value="UniProtKB-SubCell"/>
</dbReference>
<evidence type="ECO:0000256" key="6">
    <source>
        <dbReference type="ARBA" id="ARBA00022989"/>
    </source>
</evidence>
<keyword evidence="7 10" id="KW-0472">Membrane</keyword>
<dbReference type="Pfam" id="PF02949">
    <property type="entry name" value="7tm_6"/>
    <property type="match status" value="1"/>
</dbReference>
<keyword evidence="8 10" id="KW-0675">Receptor</keyword>
<gene>
    <name evidence="11" type="primary">LOC114328413</name>
</gene>
<comment type="caution">
    <text evidence="10">Lacks conserved residue(s) required for the propagation of feature annotation.</text>
</comment>
<comment type="subcellular location">
    <subcellularLocation>
        <location evidence="1 10">Cell membrane</location>
        <topology evidence="1 10">Multi-pass membrane protein</topology>
    </subcellularLocation>
</comment>
<protein>
    <recommendedName>
        <fullName evidence="10">Odorant receptor</fullName>
    </recommendedName>
</protein>
<evidence type="ECO:0000256" key="4">
    <source>
        <dbReference type="ARBA" id="ARBA00022692"/>
    </source>
</evidence>
<reference evidence="11" key="1">
    <citation type="submission" date="2025-08" db="UniProtKB">
        <authorList>
            <consortium name="RefSeq"/>
        </authorList>
    </citation>
    <scope>IDENTIFICATION</scope>
    <source>
        <tissue evidence="11">Whole insect</tissue>
    </source>
</reference>
<dbReference type="InterPro" id="IPR004117">
    <property type="entry name" value="7tm6_olfct_rcpt"/>
</dbReference>
<keyword evidence="5 10" id="KW-0552">Olfaction</keyword>
<dbReference type="PANTHER" id="PTHR21137">
    <property type="entry name" value="ODORANT RECEPTOR"/>
    <property type="match status" value="1"/>
</dbReference>
<feature type="transmembrane region" description="Helical" evidence="10">
    <location>
        <begin position="181"/>
        <end position="212"/>
    </location>
</feature>
<evidence type="ECO:0000256" key="3">
    <source>
        <dbReference type="ARBA" id="ARBA00022606"/>
    </source>
</evidence>
<feature type="transmembrane region" description="Helical" evidence="10">
    <location>
        <begin position="43"/>
        <end position="65"/>
    </location>
</feature>
<dbReference type="PANTHER" id="PTHR21137:SF35">
    <property type="entry name" value="ODORANT RECEPTOR 19A-RELATED"/>
    <property type="match status" value="1"/>
</dbReference>
<evidence type="ECO:0000256" key="2">
    <source>
        <dbReference type="ARBA" id="ARBA00022475"/>
    </source>
</evidence>